<dbReference type="EMBL" id="VSWD01000005">
    <property type="protein sequence ID" value="KAK3103931.1"/>
    <property type="molecule type" value="Genomic_DNA"/>
</dbReference>
<dbReference type="PANTHER" id="PTHR45962:SF1">
    <property type="entry name" value="N-FATTY-ACYL-AMINO ACID SYNTHASE_HYDROLASE PM20D1"/>
    <property type="match status" value="1"/>
</dbReference>
<comment type="catalytic activity">
    <reaction evidence="16">
        <text>N-(9Z-octadecenoyl)-L-asparagine + H2O = L-asparagine + (9Z)-octadecenoate</text>
        <dbReference type="Rhea" id="RHEA:64136"/>
        <dbReference type="ChEBI" id="CHEBI:15377"/>
        <dbReference type="ChEBI" id="CHEBI:30823"/>
        <dbReference type="ChEBI" id="CHEBI:58048"/>
        <dbReference type="ChEBI" id="CHEBI:149730"/>
    </reaction>
    <physiologicalReaction direction="left-to-right" evidence="16">
        <dbReference type="Rhea" id="RHEA:64137"/>
    </physiologicalReaction>
</comment>
<comment type="catalytic activity">
    <reaction evidence="17">
        <text>N-(5Z,8Z,11Z,14Z)-eicosatetraenoyl-glycine + H2O = (5Z,8Z,11Z,14Z)-eicosatetraenoate + glycine</text>
        <dbReference type="Rhea" id="RHEA:64108"/>
        <dbReference type="ChEBI" id="CHEBI:15377"/>
        <dbReference type="ChEBI" id="CHEBI:32395"/>
        <dbReference type="ChEBI" id="CHEBI:57305"/>
        <dbReference type="ChEBI" id="CHEBI:59002"/>
    </reaction>
    <physiologicalReaction direction="left-to-right" evidence="17">
        <dbReference type="Rhea" id="RHEA:64109"/>
    </physiologicalReaction>
    <physiologicalReaction direction="right-to-left" evidence="17">
        <dbReference type="Rhea" id="RHEA:64110"/>
    </physiologicalReaction>
</comment>
<evidence type="ECO:0000256" key="1">
    <source>
        <dbReference type="ARBA" id="ARBA00004872"/>
    </source>
</evidence>
<dbReference type="GO" id="GO:0043604">
    <property type="term" value="P:amide biosynthetic process"/>
    <property type="evidence" value="ECO:0007669"/>
    <property type="project" value="TreeGrafter"/>
</dbReference>
<comment type="caution">
    <text evidence="30">The sequence shown here is derived from an EMBL/GenBank/DDBJ whole genome shotgun (WGS) entry which is preliminary data.</text>
</comment>
<comment type="catalytic activity">
    <reaction evidence="24">
        <text>L-phenylalanine + (9Z)-octadecenoate = N-(9Z-octadecenoyl)-L-phenylalanine + H2O</text>
        <dbReference type="Rhea" id="RHEA:51300"/>
        <dbReference type="ChEBI" id="CHEBI:15377"/>
        <dbReference type="ChEBI" id="CHEBI:30823"/>
        <dbReference type="ChEBI" id="CHEBI:58095"/>
        <dbReference type="ChEBI" id="CHEBI:134020"/>
    </reaction>
    <physiologicalReaction direction="left-to-right" evidence="24">
        <dbReference type="Rhea" id="RHEA:51301"/>
    </physiologicalReaction>
    <physiologicalReaction direction="right-to-left" evidence="24">
        <dbReference type="Rhea" id="RHEA:51302"/>
    </physiologicalReaction>
</comment>
<evidence type="ECO:0000256" key="21">
    <source>
        <dbReference type="ARBA" id="ARBA00048822"/>
    </source>
</evidence>
<evidence type="ECO:0000256" key="27">
    <source>
        <dbReference type="PIRSR" id="PIRSR036696-1"/>
    </source>
</evidence>
<evidence type="ECO:0000256" key="11">
    <source>
        <dbReference type="ARBA" id="ARBA00047723"/>
    </source>
</evidence>
<evidence type="ECO:0000256" key="3">
    <source>
        <dbReference type="ARBA" id="ARBA00022670"/>
    </source>
</evidence>
<evidence type="ECO:0000256" key="18">
    <source>
        <dbReference type="ARBA" id="ARBA00048579"/>
    </source>
</evidence>
<dbReference type="GO" id="GO:0046872">
    <property type="term" value="F:metal ion binding"/>
    <property type="evidence" value="ECO:0007669"/>
    <property type="project" value="UniProtKB-KW"/>
</dbReference>
<comment type="catalytic activity">
    <reaction evidence="21">
        <text>N-(9Z-octadecenoyl)-L-tryptophan + H2O = L-tryptophan + (9Z)-octadecenoate</text>
        <dbReference type="Rhea" id="RHEA:64176"/>
        <dbReference type="ChEBI" id="CHEBI:15377"/>
        <dbReference type="ChEBI" id="CHEBI:30823"/>
        <dbReference type="ChEBI" id="CHEBI:57912"/>
        <dbReference type="ChEBI" id="CHEBI:149733"/>
    </reaction>
    <physiologicalReaction direction="left-to-right" evidence="21">
        <dbReference type="Rhea" id="RHEA:64177"/>
    </physiologicalReaction>
</comment>
<comment type="catalytic activity">
    <reaction evidence="13">
        <text>(5Z,8Z,11Z,14Z)-eicosatetraenoate + L-phenylalanine = N-(5Z,8Z,11Z,14Z-eicosatetraenoyl)-L-phenylalanine + H2O</text>
        <dbReference type="Rhea" id="RHEA:51312"/>
        <dbReference type="ChEBI" id="CHEBI:15377"/>
        <dbReference type="ChEBI" id="CHEBI:32395"/>
        <dbReference type="ChEBI" id="CHEBI:58095"/>
        <dbReference type="ChEBI" id="CHEBI:134022"/>
    </reaction>
    <physiologicalReaction direction="left-to-right" evidence="13">
        <dbReference type="Rhea" id="RHEA:51313"/>
    </physiologicalReaction>
    <physiologicalReaction direction="right-to-left" evidence="13">
        <dbReference type="Rhea" id="RHEA:51314"/>
    </physiologicalReaction>
</comment>
<dbReference type="FunFam" id="1.10.150.900:FF:000003">
    <property type="entry name" value="N-fatty-acyl-amino acid synthase/hydrolase PM20D1"/>
    <property type="match status" value="1"/>
</dbReference>
<dbReference type="GO" id="GO:0043605">
    <property type="term" value="P:amide catabolic process"/>
    <property type="evidence" value="ECO:0007669"/>
    <property type="project" value="UniProtKB-ARBA"/>
</dbReference>
<evidence type="ECO:0000256" key="13">
    <source>
        <dbReference type="ARBA" id="ARBA00047874"/>
    </source>
</evidence>
<comment type="catalytic activity">
    <reaction evidence="26">
        <text>N-(9Z-octadecenoyl)-L-lysine + H2O = L-lysine + (9Z)-octadecenoate</text>
        <dbReference type="Rhea" id="RHEA:64192"/>
        <dbReference type="ChEBI" id="CHEBI:15377"/>
        <dbReference type="ChEBI" id="CHEBI:30823"/>
        <dbReference type="ChEBI" id="CHEBI:32551"/>
        <dbReference type="ChEBI" id="CHEBI:149731"/>
    </reaction>
    <physiologicalReaction direction="left-to-right" evidence="26">
        <dbReference type="Rhea" id="RHEA:64193"/>
    </physiologicalReaction>
</comment>
<keyword evidence="5" id="KW-0378">Hydrolase</keyword>
<dbReference type="InterPro" id="IPR036264">
    <property type="entry name" value="Bact_exopeptidase_dim_dom"/>
</dbReference>
<reference evidence="30" key="1">
    <citation type="submission" date="2019-08" db="EMBL/GenBank/DDBJ databases">
        <title>The improved chromosome-level genome for the pearl oyster Pinctada fucata martensii using PacBio sequencing and Hi-C.</title>
        <authorList>
            <person name="Zheng Z."/>
        </authorList>
    </citation>
    <scope>NUCLEOTIDE SEQUENCE</scope>
    <source>
        <strain evidence="30">ZZ-2019</strain>
        <tissue evidence="30">Adductor muscle</tissue>
    </source>
</reference>
<feature type="binding site" evidence="28">
    <location>
        <position position="154"/>
    </location>
    <ligand>
        <name>Zn(2+)</name>
        <dbReference type="ChEBI" id="CHEBI:29105"/>
        <label>1</label>
    </ligand>
</feature>
<feature type="binding site" evidence="28">
    <location>
        <position position="217"/>
    </location>
    <ligand>
        <name>Zn(2+)</name>
        <dbReference type="ChEBI" id="CHEBI:29105"/>
        <label>1</label>
    </ligand>
</feature>
<dbReference type="GO" id="GO:0006520">
    <property type="term" value="P:amino acid metabolic process"/>
    <property type="evidence" value="ECO:0007669"/>
    <property type="project" value="TreeGrafter"/>
</dbReference>
<dbReference type="Gene3D" id="1.10.150.900">
    <property type="match status" value="1"/>
</dbReference>
<comment type="cofactor">
    <cofactor evidence="28">
        <name>Zn(2+)</name>
        <dbReference type="ChEBI" id="CHEBI:29105"/>
    </cofactor>
    <text evidence="28">Binds 2 Zn(2+) ions per subunit.</text>
</comment>
<dbReference type="FunFam" id="3.40.630.10:FF:000027">
    <property type="entry name" value="N-fatty-acyl-amino acid synthase/hydrolase PM20D1"/>
    <property type="match status" value="1"/>
</dbReference>
<dbReference type="GO" id="GO:0004046">
    <property type="term" value="F:aminoacylase activity"/>
    <property type="evidence" value="ECO:0007669"/>
    <property type="project" value="UniProtKB-EC"/>
</dbReference>
<feature type="binding site" evidence="28">
    <location>
        <position position="122"/>
    </location>
    <ligand>
        <name>Zn(2+)</name>
        <dbReference type="ChEBI" id="CHEBI:29105"/>
        <label>1</label>
    </ligand>
</feature>
<evidence type="ECO:0000256" key="16">
    <source>
        <dbReference type="ARBA" id="ARBA00048380"/>
    </source>
</evidence>
<feature type="active site" evidence="27">
    <location>
        <position position="124"/>
    </location>
</feature>
<dbReference type="GO" id="GO:1990845">
    <property type="term" value="P:adaptive thermogenesis"/>
    <property type="evidence" value="ECO:0007669"/>
    <property type="project" value="UniProtKB-ARBA"/>
</dbReference>
<comment type="catalytic activity">
    <reaction evidence="15">
        <text>N-(9Z-octadecenoyl)-L-methionine + H2O = (9Z)-octadecenoate + L-methionine</text>
        <dbReference type="Rhea" id="RHEA:64144"/>
        <dbReference type="ChEBI" id="CHEBI:15377"/>
        <dbReference type="ChEBI" id="CHEBI:30823"/>
        <dbReference type="ChEBI" id="CHEBI:57844"/>
        <dbReference type="ChEBI" id="CHEBI:149732"/>
    </reaction>
    <physiologicalReaction direction="left-to-right" evidence="15">
        <dbReference type="Rhea" id="RHEA:64145"/>
    </physiologicalReaction>
</comment>
<protein>
    <recommendedName>
        <fullName evidence="29">Peptidase M20 dimerisation domain-containing protein</fullName>
    </recommendedName>
</protein>
<keyword evidence="3" id="KW-0645">Protease</keyword>
<comment type="catalytic activity">
    <reaction evidence="11">
        <text>N-octadecanoyl-L-phenylalanine + H2O = octadecanoate + L-phenylalanine</text>
        <dbReference type="Rhea" id="RHEA:64128"/>
        <dbReference type="ChEBI" id="CHEBI:15377"/>
        <dbReference type="ChEBI" id="CHEBI:25629"/>
        <dbReference type="ChEBI" id="CHEBI:58095"/>
        <dbReference type="ChEBI" id="CHEBI:149700"/>
    </reaction>
    <physiologicalReaction direction="left-to-right" evidence="11">
        <dbReference type="Rhea" id="RHEA:64129"/>
    </physiologicalReaction>
</comment>
<comment type="catalytic activity">
    <reaction evidence="23">
        <text>an N-acyl-aromatic L-alpha-amino acid + H2O = an aromatic L-alpha-amino acid + a carboxylate</text>
        <dbReference type="Rhea" id="RHEA:54184"/>
        <dbReference type="ChEBI" id="CHEBI:15377"/>
        <dbReference type="ChEBI" id="CHEBI:29067"/>
        <dbReference type="ChEBI" id="CHEBI:84824"/>
        <dbReference type="ChEBI" id="CHEBI:138093"/>
        <dbReference type="EC" id="3.5.1.114"/>
    </reaction>
    <physiologicalReaction direction="left-to-right" evidence="23">
        <dbReference type="Rhea" id="RHEA:54185"/>
    </physiologicalReaction>
    <physiologicalReaction direction="right-to-left" evidence="23">
        <dbReference type="Rhea" id="RHEA:54186"/>
    </physiologicalReaction>
</comment>
<evidence type="ECO:0000256" key="7">
    <source>
        <dbReference type="ARBA" id="ARBA00034698"/>
    </source>
</evidence>
<dbReference type="SUPFAM" id="SSF55031">
    <property type="entry name" value="Bacterial exopeptidase dimerisation domain"/>
    <property type="match status" value="1"/>
</dbReference>
<comment type="catalytic activity">
    <reaction evidence="20">
        <text>N-(9Z-octadecenoyl)-L-glutamine + H2O = L-glutamine + (9Z)-octadecenoate</text>
        <dbReference type="Rhea" id="RHEA:51356"/>
        <dbReference type="ChEBI" id="CHEBI:15377"/>
        <dbReference type="ChEBI" id="CHEBI:30823"/>
        <dbReference type="ChEBI" id="CHEBI:58359"/>
        <dbReference type="ChEBI" id="CHEBI:134033"/>
    </reaction>
    <physiologicalReaction direction="left-to-right" evidence="20">
        <dbReference type="Rhea" id="RHEA:51357"/>
    </physiologicalReaction>
</comment>
<comment type="catalytic activity">
    <reaction evidence="19">
        <text>N-(9Z-octadecenoyl)-L-serine + H2O = L-serine + (9Z)-octadecenoate</text>
        <dbReference type="Rhea" id="RHEA:51352"/>
        <dbReference type="ChEBI" id="CHEBI:15377"/>
        <dbReference type="ChEBI" id="CHEBI:30823"/>
        <dbReference type="ChEBI" id="CHEBI:33384"/>
        <dbReference type="ChEBI" id="CHEBI:134031"/>
    </reaction>
    <physiologicalReaction direction="left-to-right" evidence="19">
        <dbReference type="Rhea" id="RHEA:51353"/>
    </physiologicalReaction>
</comment>
<dbReference type="Gene3D" id="3.40.630.10">
    <property type="entry name" value="Zn peptidases"/>
    <property type="match status" value="1"/>
</dbReference>
<dbReference type="InterPro" id="IPR002933">
    <property type="entry name" value="Peptidase_M20"/>
</dbReference>
<dbReference type="GO" id="GO:0005576">
    <property type="term" value="C:extracellular region"/>
    <property type="evidence" value="ECO:0007669"/>
    <property type="project" value="UniProtKB-ARBA"/>
</dbReference>
<feature type="binding site" evidence="28">
    <location>
        <position position="154"/>
    </location>
    <ligand>
        <name>Zn(2+)</name>
        <dbReference type="ChEBI" id="CHEBI:29105"/>
        <label>2</label>
    </ligand>
</feature>
<evidence type="ECO:0000256" key="10">
    <source>
        <dbReference type="ARBA" id="ARBA00047567"/>
    </source>
</evidence>
<dbReference type="SUPFAM" id="SSF53187">
    <property type="entry name" value="Zn-dependent exopeptidases"/>
    <property type="match status" value="1"/>
</dbReference>
<evidence type="ECO:0000256" key="19">
    <source>
        <dbReference type="ARBA" id="ARBA00048597"/>
    </source>
</evidence>
<evidence type="ECO:0000256" key="12">
    <source>
        <dbReference type="ARBA" id="ARBA00047866"/>
    </source>
</evidence>
<comment type="catalytic activity">
    <reaction evidence="9">
        <text>(9Z)-octadecenoate + glycine = N-(9Z-octadecenoyl)glycine + H2O</text>
        <dbReference type="Rhea" id="RHEA:51316"/>
        <dbReference type="ChEBI" id="CHEBI:15377"/>
        <dbReference type="ChEBI" id="CHEBI:30823"/>
        <dbReference type="ChEBI" id="CHEBI:57305"/>
        <dbReference type="ChEBI" id="CHEBI:133992"/>
    </reaction>
    <physiologicalReaction direction="right-to-left" evidence="9">
        <dbReference type="Rhea" id="RHEA:51318"/>
    </physiologicalReaction>
</comment>
<keyword evidence="6 28" id="KW-0862">Zinc</keyword>
<organism evidence="30 31">
    <name type="scientific">Pinctada imbricata</name>
    <name type="common">Atlantic pearl-oyster</name>
    <name type="synonym">Pinctada martensii</name>
    <dbReference type="NCBI Taxonomy" id="66713"/>
    <lineage>
        <taxon>Eukaryota</taxon>
        <taxon>Metazoa</taxon>
        <taxon>Spiralia</taxon>
        <taxon>Lophotrochozoa</taxon>
        <taxon>Mollusca</taxon>
        <taxon>Bivalvia</taxon>
        <taxon>Autobranchia</taxon>
        <taxon>Pteriomorphia</taxon>
        <taxon>Pterioida</taxon>
        <taxon>Pterioidea</taxon>
        <taxon>Pteriidae</taxon>
        <taxon>Pinctada</taxon>
    </lineage>
</organism>
<dbReference type="PANTHER" id="PTHR45962">
    <property type="entry name" value="N-FATTY-ACYL-AMINO ACID SYNTHASE/HYDROLASE PM20D1"/>
    <property type="match status" value="1"/>
</dbReference>
<comment type="catalytic activity">
    <reaction evidence="22">
        <text>N-(9Z-octadecenoyl)-L-leucine + H2O = L-leucine + (9Z)-octadecenoate</text>
        <dbReference type="Rhea" id="RHEA:51360"/>
        <dbReference type="ChEBI" id="CHEBI:15377"/>
        <dbReference type="ChEBI" id="CHEBI:30823"/>
        <dbReference type="ChEBI" id="CHEBI:57427"/>
        <dbReference type="ChEBI" id="CHEBI:134035"/>
    </reaction>
    <physiologicalReaction direction="left-to-right" evidence="22">
        <dbReference type="Rhea" id="RHEA:51361"/>
    </physiologicalReaction>
    <physiologicalReaction direction="right-to-left" evidence="22">
        <dbReference type="Rhea" id="RHEA:51362"/>
    </physiologicalReaction>
</comment>
<dbReference type="PIRSF" id="PIRSF036696">
    <property type="entry name" value="ACY-1"/>
    <property type="match status" value="1"/>
</dbReference>
<evidence type="ECO:0000259" key="29">
    <source>
        <dbReference type="Pfam" id="PF07687"/>
    </source>
</evidence>
<keyword evidence="31" id="KW-1185">Reference proteome</keyword>
<comment type="catalytic activity">
    <reaction evidence="25">
        <text>N-(5Z,8Z,11Z,14Z-eicosatetraenoyl)-L-serine + H2O = (5Z,8Z,11Z,14Z)-eicosatetraenoate + L-serine</text>
        <dbReference type="Rhea" id="RHEA:64116"/>
        <dbReference type="ChEBI" id="CHEBI:15377"/>
        <dbReference type="ChEBI" id="CHEBI:32395"/>
        <dbReference type="ChEBI" id="CHEBI:33384"/>
        <dbReference type="ChEBI" id="CHEBI:149697"/>
    </reaction>
    <physiologicalReaction direction="left-to-right" evidence="25">
        <dbReference type="Rhea" id="RHEA:64117"/>
    </physiologicalReaction>
    <physiologicalReaction direction="right-to-left" evidence="25">
        <dbReference type="Rhea" id="RHEA:64118"/>
    </physiologicalReaction>
</comment>
<evidence type="ECO:0000256" key="24">
    <source>
        <dbReference type="ARBA" id="ARBA00048879"/>
    </source>
</evidence>
<feature type="domain" description="Peptidase M20 dimerisation" evidence="29">
    <location>
        <begin position="239"/>
        <end position="380"/>
    </location>
</feature>
<proteinExistence type="inferred from homology"/>
<evidence type="ECO:0000256" key="25">
    <source>
        <dbReference type="ARBA" id="ARBA00049100"/>
    </source>
</evidence>
<dbReference type="GO" id="GO:0006508">
    <property type="term" value="P:proteolysis"/>
    <property type="evidence" value="ECO:0007669"/>
    <property type="project" value="UniProtKB-KW"/>
</dbReference>
<dbReference type="GO" id="GO:0006629">
    <property type="term" value="P:lipid metabolic process"/>
    <property type="evidence" value="ECO:0007669"/>
    <property type="project" value="UniProtKB-ARBA"/>
</dbReference>
<evidence type="ECO:0000256" key="8">
    <source>
        <dbReference type="ARBA" id="ARBA00046147"/>
    </source>
</evidence>
<evidence type="ECO:0000256" key="26">
    <source>
        <dbReference type="ARBA" id="ARBA00049457"/>
    </source>
</evidence>
<accession>A0AA88YLU3</accession>
<feature type="binding site" evidence="28">
    <location>
        <position position="189"/>
    </location>
    <ligand>
        <name>Zn(2+)</name>
        <dbReference type="ChEBI" id="CHEBI:29105"/>
        <label>2</label>
    </ligand>
</feature>
<evidence type="ECO:0000256" key="4">
    <source>
        <dbReference type="ARBA" id="ARBA00022723"/>
    </source>
</evidence>
<dbReference type="CDD" id="cd05674">
    <property type="entry name" value="M20_yscS"/>
    <property type="match status" value="1"/>
</dbReference>
<feature type="binding site" evidence="28">
    <location>
        <position position="462"/>
    </location>
    <ligand>
        <name>Zn(2+)</name>
        <dbReference type="ChEBI" id="CHEBI:29105"/>
        <label>2</label>
    </ligand>
</feature>
<evidence type="ECO:0000256" key="22">
    <source>
        <dbReference type="ARBA" id="ARBA00048827"/>
    </source>
</evidence>
<evidence type="ECO:0000256" key="20">
    <source>
        <dbReference type="ARBA" id="ARBA00048729"/>
    </source>
</evidence>
<sequence>MFKNLLIVSLILVSVIIVLRTLTLSVRSDNLRPCRSSDADFIPASDTVLSRFQQALRFRTVSIEPFNYNREELKKFNNFINEAFPLLHSSSFIKHEVIGNFSRLYTVRGTNTSLTPYMLCSHLDVVPAEPSRWDVDPFGGEIRGDYIYGRGTIDDKHGVMGILEAMEFLLSKGFQPQRSFYIAFGHDEEVNGADGARVISETLYQRGVRRLEFLLDEGLTVTQGIFPGTDTPVALIGTSEKGYINVQLKVKGEVGHSSMPKKETAITVLARAISKLEGHPHPSMFGYGPELDMFQHMASKLKPLHRAVMSNLWLFSPLVSWMLSWKPETNAIVKTVTSVTMVHGGVKINVLPPEAVAMVNHRVHPAQTVKEVVDYDRRLINDDRVEVTVLDSMEPLPMSPYGDEDFGYQTIKNSIQQIWTTAAVTPGVMIGNTDTKHYTRFTENIYRFSPSFMHPNDLKRFHGDNERISIKNYEQAINFFYHVIINANEEKLLPYHKHGEEL</sequence>
<dbReference type="Gene3D" id="3.30.70.360">
    <property type="match status" value="1"/>
</dbReference>
<dbReference type="InterPro" id="IPR047177">
    <property type="entry name" value="Pept_M20A"/>
</dbReference>
<evidence type="ECO:0000256" key="9">
    <source>
        <dbReference type="ARBA" id="ARBA00047450"/>
    </source>
</evidence>
<comment type="catalytic activity">
    <reaction evidence="10">
        <text>N-(4Z,7Z,10Z,13Z,16Z,19Z-docosahexaenoyl)-L-phenylalanine + H2O = (4Z,7Z,10Z,13Z,16Z,19Z)-docosahexaenoate + L-phenylalanine</text>
        <dbReference type="Rhea" id="RHEA:64132"/>
        <dbReference type="ChEBI" id="CHEBI:15377"/>
        <dbReference type="ChEBI" id="CHEBI:58095"/>
        <dbReference type="ChEBI" id="CHEBI:77016"/>
        <dbReference type="ChEBI" id="CHEBI:149701"/>
    </reaction>
    <physiologicalReaction direction="left-to-right" evidence="10">
        <dbReference type="Rhea" id="RHEA:64133"/>
    </physiologicalReaction>
</comment>
<feature type="active site" description="Proton acceptor" evidence="27">
    <location>
        <position position="188"/>
    </location>
</feature>
<comment type="function">
    <text evidence="8">Secreted enzyme that regulates the endogenous N-fatty acyl amino acid (NAAs) tissue and circulating levels by functioning as a bidirectional NAA synthase/hydrolase. It condenses free fatty acids and free amino acids to generate NAAs and bidirectionally catalyzes the reverse hydrolysis reaction. Some of these NAAs stimulate oxidative metabolism via mitochondrial uncoupling, increasing energy expenditure in a UPC1-independent manner. Thereby, this secreted protein may indirectly regulate whole body energy expenditure. PM20D1 circulates in tight association with both low- and high-density (LDL and HDL,respectively) lipoprotein particles.</text>
</comment>
<dbReference type="Proteomes" id="UP001186944">
    <property type="component" value="Unassembled WGS sequence"/>
</dbReference>
<evidence type="ECO:0000256" key="2">
    <source>
        <dbReference type="ARBA" id="ARBA00006247"/>
    </source>
</evidence>
<evidence type="ECO:0000256" key="5">
    <source>
        <dbReference type="ARBA" id="ARBA00022801"/>
    </source>
</evidence>
<evidence type="ECO:0000256" key="28">
    <source>
        <dbReference type="PIRSR" id="PIRSR036696-2"/>
    </source>
</evidence>
<evidence type="ECO:0000256" key="17">
    <source>
        <dbReference type="ARBA" id="ARBA00048402"/>
    </source>
</evidence>
<comment type="similarity">
    <text evidence="2">Belongs to the peptidase M20A family.</text>
</comment>
<dbReference type="GO" id="GO:0008233">
    <property type="term" value="F:peptidase activity"/>
    <property type="evidence" value="ECO:0007669"/>
    <property type="project" value="UniProtKB-KW"/>
</dbReference>
<evidence type="ECO:0000256" key="14">
    <source>
        <dbReference type="ARBA" id="ARBA00047879"/>
    </source>
</evidence>
<dbReference type="Pfam" id="PF07687">
    <property type="entry name" value="M20_dimer"/>
    <property type="match status" value="1"/>
</dbReference>
<comment type="catalytic activity">
    <reaction evidence="12">
        <text>N-(9Z-octadecenoyl)-L-tyrosine + H2O = L-tyrosine + (9Z)-octadecenoate</text>
        <dbReference type="Rhea" id="RHEA:64184"/>
        <dbReference type="ChEBI" id="CHEBI:15377"/>
        <dbReference type="ChEBI" id="CHEBI:30823"/>
        <dbReference type="ChEBI" id="CHEBI:58315"/>
        <dbReference type="ChEBI" id="CHEBI:149734"/>
    </reaction>
    <physiologicalReaction direction="left-to-right" evidence="12">
        <dbReference type="Rhea" id="RHEA:64185"/>
    </physiologicalReaction>
</comment>
<evidence type="ECO:0000313" key="30">
    <source>
        <dbReference type="EMBL" id="KAK3103931.1"/>
    </source>
</evidence>
<dbReference type="InterPro" id="IPR011650">
    <property type="entry name" value="Peptidase_M20_dimer"/>
</dbReference>
<name>A0AA88YLU3_PINIB</name>
<dbReference type="AlphaFoldDB" id="A0AA88YLU3"/>
<comment type="pathway">
    <text evidence="1">Lipid metabolism; fatty acid metabolism.</text>
</comment>
<evidence type="ECO:0000256" key="6">
    <source>
        <dbReference type="ARBA" id="ARBA00022833"/>
    </source>
</evidence>
<evidence type="ECO:0000313" key="31">
    <source>
        <dbReference type="Proteomes" id="UP001186944"/>
    </source>
</evidence>
<comment type="pathway">
    <text evidence="7">Amino-acid metabolism.</text>
</comment>
<gene>
    <name evidence="30" type="ORF">FSP39_022997</name>
</gene>
<comment type="catalytic activity">
    <reaction evidence="14">
        <text>N-hexadecanoyl-L-phenylalanine + H2O = hexadecanoate + L-phenylalanine</text>
        <dbReference type="Rhea" id="RHEA:64124"/>
        <dbReference type="ChEBI" id="CHEBI:7896"/>
        <dbReference type="ChEBI" id="CHEBI:15377"/>
        <dbReference type="ChEBI" id="CHEBI:58095"/>
        <dbReference type="ChEBI" id="CHEBI:149699"/>
    </reaction>
    <physiologicalReaction direction="left-to-right" evidence="14">
        <dbReference type="Rhea" id="RHEA:64125"/>
    </physiologicalReaction>
</comment>
<dbReference type="Pfam" id="PF01546">
    <property type="entry name" value="Peptidase_M20"/>
    <property type="match status" value="1"/>
</dbReference>
<evidence type="ECO:0000256" key="15">
    <source>
        <dbReference type="ARBA" id="ARBA00048145"/>
    </source>
</evidence>
<evidence type="ECO:0000256" key="23">
    <source>
        <dbReference type="ARBA" id="ARBA00048840"/>
    </source>
</evidence>
<keyword evidence="4 28" id="KW-0479">Metal-binding</keyword>
<comment type="catalytic activity">
    <reaction evidence="18">
        <text>an N-acyl-L-amino acid + H2O = an L-alpha-amino acid + a carboxylate</text>
        <dbReference type="Rhea" id="RHEA:15565"/>
        <dbReference type="ChEBI" id="CHEBI:15377"/>
        <dbReference type="ChEBI" id="CHEBI:29067"/>
        <dbReference type="ChEBI" id="CHEBI:59869"/>
        <dbReference type="ChEBI" id="CHEBI:59874"/>
        <dbReference type="EC" id="3.5.1.14"/>
    </reaction>
    <physiologicalReaction direction="left-to-right" evidence="18">
        <dbReference type="Rhea" id="RHEA:15566"/>
    </physiologicalReaction>
    <physiologicalReaction direction="right-to-left" evidence="18">
        <dbReference type="Rhea" id="RHEA:15567"/>
    </physiologicalReaction>
</comment>